<dbReference type="AlphaFoldDB" id="A0A9N8UZ64"/>
<evidence type="ECO:0000313" key="2">
    <source>
        <dbReference type="EMBL" id="CAG8432844.1"/>
    </source>
</evidence>
<dbReference type="PANTHER" id="PTHR19288:SF25">
    <property type="entry name" value="PHOSPHATIDYLGLYCEROPHOSPHATASE GEP4, MITOCHONDRIAL"/>
    <property type="match status" value="1"/>
</dbReference>
<dbReference type="InterPro" id="IPR023214">
    <property type="entry name" value="HAD_sf"/>
</dbReference>
<reference evidence="2" key="1">
    <citation type="submission" date="2021-06" db="EMBL/GenBank/DDBJ databases">
        <authorList>
            <person name="Kallberg Y."/>
            <person name="Tangrot J."/>
            <person name="Rosling A."/>
        </authorList>
    </citation>
    <scope>NUCLEOTIDE SEQUENCE</scope>
    <source>
        <strain evidence="2">AZ414A</strain>
    </source>
</reference>
<dbReference type="EMBL" id="CAJVPK010000005">
    <property type="protein sequence ID" value="CAG8432844.1"/>
    <property type="molecule type" value="Genomic_DNA"/>
</dbReference>
<accession>A0A9N8UZ64</accession>
<dbReference type="GO" id="GO:0008962">
    <property type="term" value="F:phosphatidylglycerophosphatase activity"/>
    <property type="evidence" value="ECO:0007669"/>
    <property type="project" value="InterPro"/>
</dbReference>
<dbReference type="InterPro" id="IPR036412">
    <property type="entry name" value="HAD-like_sf"/>
</dbReference>
<dbReference type="GO" id="GO:0005737">
    <property type="term" value="C:cytoplasm"/>
    <property type="evidence" value="ECO:0007669"/>
    <property type="project" value="TreeGrafter"/>
</dbReference>
<proteinExistence type="predicted"/>
<dbReference type="Pfam" id="PF09419">
    <property type="entry name" value="PGP_phosphatase"/>
    <property type="match status" value="1"/>
</dbReference>
<dbReference type="NCBIfam" id="TIGR01668">
    <property type="entry name" value="YqeG_hyp_ppase"/>
    <property type="match status" value="1"/>
</dbReference>
<dbReference type="InterPro" id="IPR027706">
    <property type="entry name" value="PGP_Pase"/>
</dbReference>
<comment type="caution">
    <text evidence="2">The sequence shown here is derived from an EMBL/GenBank/DDBJ whole genome shotgun (WGS) entry which is preliminary data.</text>
</comment>
<dbReference type="Proteomes" id="UP000789706">
    <property type="component" value="Unassembled WGS sequence"/>
</dbReference>
<dbReference type="OrthoDB" id="198652at2759"/>
<name>A0A9N8UZ64_9GLOM</name>
<sequence length="516" mass="60051">MDKAIRKRHILSLYRSILRESSRFFDDYAKQFLKKRARKRFREYKEETNETRIKYKLIEAKQSLNRLKRANIFDPKSVKRILEFAYGRRGQMRHKLLKPIIDEPSPAPKPIVKGYPRTAPPRMSPSLKTLITTQGKSLYPVLPVPPHKPLYPSRKANLLWWHYSKNMRTVMPPVDDKLFEEIEKKAGKGILTPEGIGCRMPIPSTIKSDNNNKKVNHKVQKVNYHPLNTRILKFNTKEPPYNTAKPHNPRPRFIRRMFQRLLVHIPILKESSSSEDDKKSSNTEQYLEKNYIIKKSPWAAGRPTPLVNQNDWKGLNVEEVKNLRTSKKVLKNPQLIVPHMIVNDIRDINFEILKNKGIQVLAFDKDNTLTAPYSNKLHEQFENAWKECQRQFGKENIIIISNSIGTDDDLEYRSAQKVENSLGVSVLRHKYKKPNGGTELITHFASLPPAKIAVIGDRLLTDILFGNMNGMFTIFTKQIITEKGDNKMAAMIRRFEYRILDYLKDRGVKPPPHPLH</sequence>
<dbReference type="Gene3D" id="3.40.50.1000">
    <property type="entry name" value="HAD superfamily/HAD-like"/>
    <property type="match status" value="1"/>
</dbReference>
<protein>
    <submittedName>
        <fullName evidence="2">7332_t:CDS:1</fullName>
    </submittedName>
</protein>
<dbReference type="InterPro" id="IPR046896">
    <property type="entry name" value="Cup1-like_N"/>
</dbReference>
<keyword evidence="3" id="KW-1185">Reference proteome</keyword>
<dbReference type="Pfam" id="PF20263">
    <property type="entry name" value="LYRM2-like"/>
    <property type="match status" value="1"/>
</dbReference>
<gene>
    <name evidence="2" type="ORF">DEBURN_LOCUS171</name>
</gene>
<dbReference type="SUPFAM" id="SSF56784">
    <property type="entry name" value="HAD-like"/>
    <property type="match status" value="1"/>
</dbReference>
<feature type="domain" description="LYR motif-containing protein Cup1-like N-terminal" evidence="1">
    <location>
        <begin position="13"/>
        <end position="97"/>
    </location>
</feature>
<dbReference type="InterPro" id="IPR010021">
    <property type="entry name" value="PGPP1/Gep4"/>
</dbReference>
<evidence type="ECO:0000313" key="3">
    <source>
        <dbReference type="Proteomes" id="UP000789706"/>
    </source>
</evidence>
<dbReference type="CDD" id="cd20273">
    <property type="entry name" value="Complex1_LYR_unchar"/>
    <property type="match status" value="1"/>
</dbReference>
<dbReference type="PANTHER" id="PTHR19288">
    <property type="entry name" value="4-NITROPHENYLPHOSPHATASE-RELATED"/>
    <property type="match status" value="1"/>
</dbReference>
<evidence type="ECO:0000259" key="1">
    <source>
        <dbReference type="Pfam" id="PF20263"/>
    </source>
</evidence>
<organism evidence="2 3">
    <name type="scientific">Diversispora eburnea</name>
    <dbReference type="NCBI Taxonomy" id="1213867"/>
    <lineage>
        <taxon>Eukaryota</taxon>
        <taxon>Fungi</taxon>
        <taxon>Fungi incertae sedis</taxon>
        <taxon>Mucoromycota</taxon>
        <taxon>Glomeromycotina</taxon>
        <taxon>Glomeromycetes</taxon>
        <taxon>Diversisporales</taxon>
        <taxon>Diversisporaceae</taxon>
        <taxon>Diversispora</taxon>
    </lineage>
</organism>